<protein>
    <submittedName>
        <fullName evidence="2">Rhodanese-like domain-containing protein</fullName>
    </submittedName>
</protein>
<sequence>MKKLILSFLFFLVLTSCVKSDSRVKNITVDDLKTVLKEDKNIQLLDVRTSSETKNGIIFDAVQVNMISNNFESRVIEVLDKKKPVYVYCRSGGRSKIAASVLVDNGFDVYNVKGGYKEWIKKNKVE</sequence>
<reference evidence="2 3" key="1">
    <citation type="submission" date="2024-05" db="EMBL/GenBank/DDBJ databases">
        <authorList>
            <person name="Duchaud E."/>
        </authorList>
    </citation>
    <scope>NUCLEOTIDE SEQUENCE [LARGE SCALE GENOMIC DNA]</scope>
    <source>
        <strain evidence="2">Ena-SAMPLE-TAB-13-05-2024-13:56:06:370-140302</strain>
    </source>
</reference>
<dbReference type="Pfam" id="PF00581">
    <property type="entry name" value="Rhodanese"/>
    <property type="match status" value="1"/>
</dbReference>
<dbReference type="SUPFAM" id="SSF52821">
    <property type="entry name" value="Rhodanese/Cell cycle control phosphatase"/>
    <property type="match status" value="1"/>
</dbReference>
<comment type="caution">
    <text evidence="2">The sequence shown here is derived from an EMBL/GenBank/DDBJ whole genome shotgun (WGS) entry which is preliminary data.</text>
</comment>
<accession>A0ABP1EPD6</accession>
<dbReference type="CDD" id="cd00158">
    <property type="entry name" value="RHOD"/>
    <property type="match status" value="1"/>
</dbReference>
<feature type="domain" description="Rhodanese" evidence="1">
    <location>
        <begin position="38"/>
        <end position="124"/>
    </location>
</feature>
<proteinExistence type="predicted"/>
<dbReference type="PANTHER" id="PTHR43031">
    <property type="entry name" value="FAD-DEPENDENT OXIDOREDUCTASE"/>
    <property type="match status" value="1"/>
</dbReference>
<dbReference type="RefSeq" id="WP_348712600.1">
    <property type="nucleotide sequence ID" value="NZ_CAXIXY010000005.1"/>
</dbReference>
<dbReference type="Proteomes" id="UP001497416">
    <property type="component" value="Unassembled WGS sequence"/>
</dbReference>
<dbReference type="InterPro" id="IPR036873">
    <property type="entry name" value="Rhodanese-like_dom_sf"/>
</dbReference>
<dbReference type="PROSITE" id="PS50206">
    <property type="entry name" value="RHODANESE_3"/>
    <property type="match status" value="1"/>
</dbReference>
<dbReference type="InterPro" id="IPR001763">
    <property type="entry name" value="Rhodanese-like_dom"/>
</dbReference>
<dbReference type="Gene3D" id="3.40.250.10">
    <property type="entry name" value="Rhodanese-like domain"/>
    <property type="match status" value="1"/>
</dbReference>
<organism evidence="2 3">
    <name type="scientific">Tenacibaculum platacis</name>
    <dbReference type="NCBI Taxonomy" id="3137852"/>
    <lineage>
        <taxon>Bacteria</taxon>
        <taxon>Pseudomonadati</taxon>
        <taxon>Bacteroidota</taxon>
        <taxon>Flavobacteriia</taxon>
        <taxon>Flavobacteriales</taxon>
        <taxon>Flavobacteriaceae</taxon>
        <taxon>Tenacibaculum</taxon>
    </lineage>
</organism>
<keyword evidence="3" id="KW-1185">Reference proteome</keyword>
<dbReference type="InterPro" id="IPR050229">
    <property type="entry name" value="GlpE_sulfurtransferase"/>
</dbReference>
<evidence type="ECO:0000313" key="2">
    <source>
        <dbReference type="EMBL" id="CAL2088941.1"/>
    </source>
</evidence>
<name>A0ABP1EPD6_9FLAO</name>
<dbReference type="EMBL" id="CAXIXY010000005">
    <property type="protein sequence ID" value="CAL2088941.1"/>
    <property type="molecule type" value="Genomic_DNA"/>
</dbReference>
<dbReference type="PANTHER" id="PTHR43031:SF16">
    <property type="entry name" value="OXIDOREDUCTASE"/>
    <property type="match status" value="1"/>
</dbReference>
<evidence type="ECO:0000259" key="1">
    <source>
        <dbReference type="PROSITE" id="PS50206"/>
    </source>
</evidence>
<dbReference type="SMART" id="SM00450">
    <property type="entry name" value="RHOD"/>
    <property type="match status" value="1"/>
</dbReference>
<gene>
    <name evidence="2" type="ORF">T190607A01A_30220</name>
</gene>
<dbReference type="PROSITE" id="PS51257">
    <property type="entry name" value="PROKAR_LIPOPROTEIN"/>
    <property type="match status" value="1"/>
</dbReference>
<evidence type="ECO:0000313" key="3">
    <source>
        <dbReference type="Proteomes" id="UP001497416"/>
    </source>
</evidence>